<keyword evidence="8" id="KW-1185">Reference proteome</keyword>
<dbReference type="AlphaFoldDB" id="I0WJN1"/>
<feature type="transmembrane region" description="Helical" evidence="6">
    <location>
        <begin position="21"/>
        <end position="38"/>
    </location>
</feature>
<name>I0WJN1_9FLAO</name>
<dbReference type="GO" id="GO:0015385">
    <property type="term" value="F:sodium:proton antiporter activity"/>
    <property type="evidence" value="ECO:0007669"/>
    <property type="project" value="UniProtKB-UniRule"/>
</dbReference>
<dbReference type="InterPro" id="IPR023171">
    <property type="entry name" value="Na/H_antiporter_dom_sf"/>
</dbReference>
<evidence type="ECO:0000313" key="7">
    <source>
        <dbReference type="EMBL" id="EID76597.1"/>
    </source>
</evidence>
<keyword evidence="5 6" id="KW-0472">Membrane</keyword>
<accession>I0WJN1</accession>
<keyword evidence="6" id="KW-0739">Sodium transport</keyword>
<keyword evidence="6" id="KW-0915">Sodium</keyword>
<feature type="transmembrane region" description="Helical" evidence="6">
    <location>
        <begin position="133"/>
        <end position="152"/>
    </location>
</feature>
<gene>
    <name evidence="6" type="primary">nhaA</name>
    <name evidence="7" type="ORF">W5A_01200</name>
</gene>
<dbReference type="EMBL" id="AJJU01000002">
    <property type="protein sequence ID" value="EID76597.1"/>
    <property type="molecule type" value="Genomic_DNA"/>
</dbReference>
<feature type="transmembrane region" description="Helical" evidence="6">
    <location>
        <begin position="159"/>
        <end position="180"/>
    </location>
</feature>
<evidence type="ECO:0000256" key="1">
    <source>
        <dbReference type="ARBA" id="ARBA00004429"/>
    </source>
</evidence>
<proteinExistence type="inferred from homology"/>
<protein>
    <recommendedName>
        <fullName evidence="6">Na(+)/H(+) antiporter NhaA</fullName>
    </recommendedName>
    <alternativeName>
        <fullName evidence="6">Sodium/proton antiporter NhaA</fullName>
    </alternativeName>
</protein>
<keyword evidence="3 6" id="KW-0812">Transmembrane</keyword>
<dbReference type="PATRIC" id="fig|946077.3.peg.247"/>
<feature type="transmembrane region" description="Helical" evidence="6">
    <location>
        <begin position="67"/>
        <end position="85"/>
    </location>
</feature>
<evidence type="ECO:0000256" key="3">
    <source>
        <dbReference type="ARBA" id="ARBA00022692"/>
    </source>
</evidence>
<sequence length="440" mass="48424">MTQRLRKIFITPFEKFLKVESLSGLLLFGATIISLLWANSTWGDTYKELWEIPLGFQFHNFELTKPLILWINDGLMAIFFFLIGLEIKREVLLGELNTLKKASLPIFAALGGIIIPVLLFLVLNPSGETSKGWGIPMATDIAFTLAILNLLGNRVPLSLKIFLTAFAIVDDIGAVLTIAVFYSTNIAWDLIGYSFLLLAFLFILTKRGYYNRFLYLGIGSIIWLLFLKSGIHPTIAGILIAFTIPVKQRGTVLDNSEELKDIVDQLSETKPTSKPILVDEQISLIEDLEDWTKKVQSPLQNLEHKLHSWIAYFIIPVFALSNAGVAISADNELHTGLSLSIIIALIFGKSIGVVILSWIGVKTGLASLPAGVNFNQIIGIGFLAGVGFTMSIFIANLAFEGNTILIDSSKVGILVGSLISGFIGYLILRFQSKKTITTQA</sequence>
<keyword evidence="6" id="KW-0406">Ion transport</keyword>
<feature type="transmembrane region" description="Helical" evidence="6">
    <location>
        <begin position="186"/>
        <end position="204"/>
    </location>
</feature>
<dbReference type="GO" id="GO:0006885">
    <property type="term" value="P:regulation of pH"/>
    <property type="evidence" value="ECO:0007669"/>
    <property type="project" value="UniProtKB-UniRule"/>
</dbReference>
<dbReference type="Proteomes" id="UP000005938">
    <property type="component" value="Unassembled WGS sequence"/>
</dbReference>
<organism evidence="7 8">
    <name type="scientific">Imtechella halotolerans K1</name>
    <dbReference type="NCBI Taxonomy" id="946077"/>
    <lineage>
        <taxon>Bacteria</taxon>
        <taxon>Pseudomonadati</taxon>
        <taxon>Bacteroidota</taxon>
        <taxon>Flavobacteriia</taxon>
        <taxon>Flavobacteriales</taxon>
        <taxon>Flavobacteriaceae</taxon>
        <taxon>Imtechella</taxon>
    </lineage>
</organism>
<dbReference type="Pfam" id="PF06965">
    <property type="entry name" value="Na_H_antiport_1"/>
    <property type="match status" value="1"/>
</dbReference>
<keyword evidence="4 6" id="KW-1133">Transmembrane helix</keyword>
<evidence type="ECO:0000256" key="2">
    <source>
        <dbReference type="ARBA" id="ARBA00022475"/>
    </source>
</evidence>
<dbReference type="PANTHER" id="PTHR30341">
    <property type="entry name" value="SODIUM ION/PROTON ANTIPORTER NHAA-RELATED"/>
    <property type="match status" value="1"/>
</dbReference>
<dbReference type="InterPro" id="IPR004670">
    <property type="entry name" value="NhaA"/>
</dbReference>
<comment type="function">
    <text evidence="6">Na(+)/H(+) antiporter that extrudes sodium in exchange for external protons.</text>
</comment>
<keyword evidence="6" id="KW-0050">Antiport</keyword>
<feature type="transmembrane region" description="Helical" evidence="6">
    <location>
        <begin position="411"/>
        <end position="428"/>
    </location>
</feature>
<evidence type="ECO:0000313" key="8">
    <source>
        <dbReference type="Proteomes" id="UP000005938"/>
    </source>
</evidence>
<feature type="transmembrane region" description="Helical" evidence="6">
    <location>
        <begin position="213"/>
        <end position="244"/>
    </location>
</feature>
<comment type="caution">
    <text evidence="7">The sequence shown here is derived from an EMBL/GenBank/DDBJ whole genome shotgun (WGS) entry which is preliminary data.</text>
</comment>
<comment type="catalytic activity">
    <reaction evidence="6">
        <text>Na(+)(in) + 2 H(+)(out) = Na(+)(out) + 2 H(+)(in)</text>
        <dbReference type="Rhea" id="RHEA:29251"/>
        <dbReference type="ChEBI" id="CHEBI:15378"/>
        <dbReference type="ChEBI" id="CHEBI:29101"/>
    </reaction>
</comment>
<keyword evidence="2 6" id="KW-1003">Cell membrane</keyword>
<reference evidence="7 8" key="1">
    <citation type="journal article" date="2012" name="J. Bacteriol.">
        <title>Genome Sequence of the Halotolerant Bacterium Imtechella halotolerans K1T.</title>
        <authorList>
            <person name="Kumar S."/>
            <person name="Vikram S."/>
            <person name="Subramanian S."/>
            <person name="Raghava G.P."/>
            <person name="Pinnaka A.K."/>
        </authorList>
    </citation>
    <scope>NUCLEOTIDE SEQUENCE [LARGE SCALE GENOMIC DNA]</scope>
    <source>
        <strain evidence="7 8">K1</strain>
    </source>
</reference>
<dbReference type="HAMAP" id="MF_01844">
    <property type="entry name" value="NhaA"/>
    <property type="match status" value="1"/>
</dbReference>
<evidence type="ECO:0000256" key="4">
    <source>
        <dbReference type="ARBA" id="ARBA00022989"/>
    </source>
</evidence>
<dbReference type="Gene3D" id="1.20.1530.10">
    <property type="entry name" value="Na+/H+ antiporter like domain"/>
    <property type="match status" value="1"/>
</dbReference>
<keyword evidence="6" id="KW-0813">Transport</keyword>
<dbReference type="GO" id="GO:0005886">
    <property type="term" value="C:plasma membrane"/>
    <property type="evidence" value="ECO:0007669"/>
    <property type="project" value="UniProtKB-SubCell"/>
</dbReference>
<dbReference type="eggNOG" id="COG3004">
    <property type="taxonomic scope" value="Bacteria"/>
</dbReference>
<feature type="transmembrane region" description="Helical" evidence="6">
    <location>
        <begin position="309"/>
        <end position="327"/>
    </location>
</feature>
<dbReference type="OrthoDB" id="9808135at2"/>
<feature type="transmembrane region" description="Helical" evidence="6">
    <location>
        <begin position="106"/>
        <end position="127"/>
    </location>
</feature>
<dbReference type="NCBIfam" id="TIGR00773">
    <property type="entry name" value="NhaA"/>
    <property type="match status" value="1"/>
</dbReference>
<dbReference type="STRING" id="946077.W5A_01200"/>
<dbReference type="RefSeq" id="WP_008236569.1">
    <property type="nucleotide sequence ID" value="NZ_AJJU01000002.1"/>
</dbReference>
<comment type="subcellular location">
    <subcellularLocation>
        <location evidence="1">Cell inner membrane</location>
        <topology evidence="1">Multi-pass membrane protein</topology>
    </subcellularLocation>
    <subcellularLocation>
        <location evidence="6">Cell membrane</location>
        <topology evidence="6">Multi-pass membrane protein</topology>
    </subcellularLocation>
</comment>
<comment type="similarity">
    <text evidence="6">Belongs to the NhaA Na(+)/H(+) (TC 2.A.33) antiporter family.</text>
</comment>
<feature type="transmembrane region" description="Helical" evidence="6">
    <location>
        <begin position="377"/>
        <end position="399"/>
    </location>
</feature>
<feature type="transmembrane region" description="Helical" evidence="6">
    <location>
        <begin position="339"/>
        <end position="361"/>
    </location>
</feature>
<dbReference type="PANTHER" id="PTHR30341:SF0">
    <property type="entry name" value="NA(+)_H(+) ANTIPORTER NHAA"/>
    <property type="match status" value="1"/>
</dbReference>
<evidence type="ECO:0000256" key="6">
    <source>
        <dbReference type="HAMAP-Rule" id="MF_01844"/>
    </source>
</evidence>
<evidence type="ECO:0000256" key="5">
    <source>
        <dbReference type="ARBA" id="ARBA00023136"/>
    </source>
</evidence>